<name>A0A5B7KBW9_PORTR</name>
<evidence type="ECO:0000313" key="1">
    <source>
        <dbReference type="EMBL" id="MPD06153.1"/>
    </source>
</evidence>
<dbReference type="EMBL" id="VSRR010149699">
    <property type="protein sequence ID" value="MPD06153.1"/>
    <property type="molecule type" value="Genomic_DNA"/>
</dbReference>
<accession>A0A5B7KBW9</accession>
<sequence>MIGLAGEARVTRYSVTFLSLLVTFNHRCVTHATLELRGKALRGPVMPPHRLYCRQKFNHPPPDSR</sequence>
<gene>
    <name evidence="1" type="ORF">E2C01_101944</name>
</gene>
<reference evidence="1 2" key="1">
    <citation type="submission" date="2019-05" db="EMBL/GenBank/DDBJ databases">
        <title>Another draft genome of Portunus trituberculatus and its Hox gene families provides insights of decapod evolution.</title>
        <authorList>
            <person name="Jeong J.-H."/>
            <person name="Song I."/>
            <person name="Kim S."/>
            <person name="Choi T."/>
            <person name="Kim D."/>
            <person name="Ryu S."/>
            <person name="Kim W."/>
        </authorList>
    </citation>
    <scope>NUCLEOTIDE SEQUENCE [LARGE SCALE GENOMIC DNA]</scope>
    <source>
        <tissue evidence="1">Muscle</tissue>
    </source>
</reference>
<evidence type="ECO:0000313" key="2">
    <source>
        <dbReference type="Proteomes" id="UP000324222"/>
    </source>
</evidence>
<dbReference type="AlphaFoldDB" id="A0A5B7KBW9"/>
<protein>
    <submittedName>
        <fullName evidence="1">Uncharacterized protein</fullName>
    </submittedName>
</protein>
<organism evidence="1 2">
    <name type="scientific">Portunus trituberculatus</name>
    <name type="common">Swimming crab</name>
    <name type="synonym">Neptunus trituberculatus</name>
    <dbReference type="NCBI Taxonomy" id="210409"/>
    <lineage>
        <taxon>Eukaryota</taxon>
        <taxon>Metazoa</taxon>
        <taxon>Ecdysozoa</taxon>
        <taxon>Arthropoda</taxon>
        <taxon>Crustacea</taxon>
        <taxon>Multicrustacea</taxon>
        <taxon>Malacostraca</taxon>
        <taxon>Eumalacostraca</taxon>
        <taxon>Eucarida</taxon>
        <taxon>Decapoda</taxon>
        <taxon>Pleocyemata</taxon>
        <taxon>Brachyura</taxon>
        <taxon>Eubrachyura</taxon>
        <taxon>Portunoidea</taxon>
        <taxon>Portunidae</taxon>
        <taxon>Portuninae</taxon>
        <taxon>Portunus</taxon>
    </lineage>
</organism>
<proteinExistence type="predicted"/>
<keyword evidence="2" id="KW-1185">Reference proteome</keyword>
<comment type="caution">
    <text evidence="1">The sequence shown here is derived from an EMBL/GenBank/DDBJ whole genome shotgun (WGS) entry which is preliminary data.</text>
</comment>
<dbReference type="Proteomes" id="UP000324222">
    <property type="component" value="Unassembled WGS sequence"/>
</dbReference>